<evidence type="ECO:0000313" key="9">
    <source>
        <dbReference type="Proteomes" id="UP000248790"/>
    </source>
</evidence>
<dbReference type="InterPro" id="IPR000731">
    <property type="entry name" value="SSD"/>
</dbReference>
<evidence type="ECO:0000313" key="8">
    <source>
        <dbReference type="EMBL" id="RAJ94092.1"/>
    </source>
</evidence>
<evidence type="ECO:0000259" key="7">
    <source>
        <dbReference type="PROSITE" id="PS50156"/>
    </source>
</evidence>
<dbReference type="Gene3D" id="1.20.1640.10">
    <property type="entry name" value="Multidrug efflux transporter AcrB transmembrane domain"/>
    <property type="match status" value="2"/>
</dbReference>
<evidence type="ECO:0000256" key="6">
    <source>
        <dbReference type="SAM" id="Phobius"/>
    </source>
</evidence>
<feature type="transmembrane region" description="Helical" evidence="6">
    <location>
        <begin position="344"/>
        <end position="372"/>
    </location>
</feature>
<dbReference type="PANTHER" id="PTHR33406:SF13">
    <property type="entry name" value="MEMBRANE PROTEIN YDFJ"/>
    <property type="match status" value="1"/>
</dbReference>
<feature type="transmembrane region" description="Helical" evidence="6">
    <location>
        <begin position="276"/>
        <end position="297"/>
    </location>
</feature>
<protein>
    <recommendedName>
        <fullName evidence="7">SSD domain-containing protein</fullName>
    </recommendedName>
</protein>
<evidence type="ECO:0000256" key="3">
    <source>
        <dbReference type="ARBA" id="ARBA00022692"/>
    </source>
</evidence>
<dbReference type="Proteomes" id="UP000248790">
    <property type="component" value="Unassembled WGS sequence"/>
</dbReference>
<keyword evidence="2" id="KW-1003">Cell membrane</keyword>
<comment type="subcellular location">
    <subcellularLocation>
        <location evidence="1">Cell membrane</location>
        <topology evidence="1">Multi-pass membrane protein</topology>
    </subcellularLocation>
</comment>
<feature type="transmembrane region" description="Helical" evidence="6">
    <location>
        <begin position="645"/>
        <end position="667"/>
    </location>
</feature>
<dbReference type="GO" id="GO:0005886">
    <property type="term" value="C:plasma membrane"/>
    <property type="evidence" value="ECO:0007669"/>
    <property type="project" value="UniProtKB-SubCell"/>
</dbReference>
<keyword evidence="5 6" id="KW-0472">Membrane</keyword>
<feature type="transmembrane region" description="Helical" evidence="6">
    <location>
        <begin position="622"/>
        <end position="638"/>
    </location>
</feature>
<keyword evidence="3 6" id="KW-0812">Transmembrane</keyword>
<evidence type="ECO:0000256" key="2">
    <source>
        <dbReference type="ARBA" id="ARBA00022475"/>
    </source>
</evidence>
<evidence type="ECO:0000256" key="4">
    <source>
        <dbReference type="ARBA" id="ARBA00022989"/>
    </source>
</evidence>
<dbReference type="Pfam" id="PF03176">
    <property type="entry name" value="MMPL"/>
    <property type="match status" value="2"/>
</dbReference>
<dbReference type="InterPro" id="IPR004869">
    <property type="entry name" value="MMPL_dom"/>
</dbReference>
<feature type="transmembrane region" description="Helical" evidence="6">
    <location>
        <begin position="405"/>
        <end position="424"/>
    </location>
</feature>
<dbReference type="PANTHER" id="PTHR33406">
    <property type="entry name" value="MEMBRANE PROTEIN MJ1562-RELATED"/>
    <property type="match status" value="1"/>
</dbReference>
<name>A0A327WS17_LARAB</name>
<dbReference type="OrthoDB" id="9805018at2"/>
<comment type="caution">
    <text evidence="8">The sequence shown here is derived from an EMBL/GenBank/DDBJ whole genome shotgun (WGS) entry which is preliminary data.</text>
</comment>
<sequence>MFWHRLSDFILKNRISLLIAIFIGTVFMSYQVTQIQLSYEVARILPSNDPDFELYESFKKRFGEDGSVMVIGIETPDLYKLPVFNGWHALNQDIRTSPGVQAVLSAASLFRLVRNDSLRQFQVLPLSPLPLTTQAEADSVRSLVASLPFYHGFVSDSAGQSHLMAVTFDQKKLNTKDRIGIVLEIEKKVRAFGDRFKIPVHMSGMPYIRTKFTGKVSNEMVLFMGLAFGVTALILLFFFRSIVAVLAAISIVGVGVVWSLGFLVLFGYKITLLTGLLPPLIIVIGIPNTIFLINKYFEEFSQHGDKVRALNTATERIGEMTFFANVTTAIGFFVFYFASSPMLAQFGLVAALGVVVTYVICLILIPIVFGYLPEPSSKQRGQMESPWVASFLNWVNRTVHHRRRVVYAFIGMLVVVSLIGAMQIKAVGYVVDDLPKNDPIYTDLKFFEKNFRGVLPFEVSIDSRQPGRILTPQTLTKMRLLQREFEKYPEFTRPLSVVEAAKFLYQGYRGGDPKYYVLPGALEMSKLAAYAPQMKGQGNVFKGFLDSTRRYTRVSFQMADVGTVRIRELLTTLQPKVDSIFNIDRETGQRVSNGDMYDVQITGSSAIFTKGNEYLVDNLKESVYLAVILITALLALLLRDVRTILICSLPRIVPLIITAGIMGYFGIRLKPSTILIFSVAFGIASDGTIYFVARYREELRRGLGISAAITNTIHQAGISMIYTAFILFAGFAIFAFSTFQGTVALGVLVSITLLMGMAANLILLPAFLLSLDKRTRPKAFANNESAV</sequence>
<feature type="transmembrane region" description="Helical" evidence="6">
    <location>
        <begin position="317"/>
        <end position="338"/>
    </location>
</feature>
<feature type="transmembrane region" description="Helical" evidence="6">
    <location>
        <begin position="673"/>
        <end position="695"/>
    </location>
</feature>
<feature type="transmembrane region" description="Helical" evidence="6">
    <location>
        <begin position="220"/>
        <end position="239"/>
    </location>
</feature>
<feature type="transmembrane region" description="Helical" evidence="6">
    <location>
        <begin position="716"/>
        <end position="737"/>
    </location>
</feature>
<feature type="domain" description="SSD" evidence="7">
    <location>
        <begin position="246"/>
        <end position="371"/>
    </location>
</feature>
<reference evidence="8 9" key="1">
    <citation type="submission" date="2018-06" db="EMBL/GenBank/DDBJ databases">
        <title>Genomic Encyclopedia of Archaeal and Bacterial Type Strains, Phase II (KMG-II): from individual species to whole genera.</title>
        <authorList>
            <person name="Goeker M."/>
        </authorList>
    </citation>
    <scope>NUCLEOTIDE SEQUENCE [LARGE SCALE GENOMIC DNA]</scope>
    <source>
        <strain evidence="8 9">DSM 21851</strain>
    </source>
</reference>
<feature type="transmembrane region" description="Helical" evidence="6">
    <location>
        <begin position="15"/>
        <end position="33"/>
    </location>
</feature>
<dbReference type="InterPro" id="IPR050545">
    <property type="entry name" value="Mycobact_MmpL"/>
</dbReference>
<feature type="transmembrane region" description="Helical" evidence="6">
    <location>
        <begin position="246"/>
        <end position="270"/>
    </location>
</feature>
<keyword evidence="9" id="KW-1185">Reference proteome</keyword>
<feature type="transmembrane region" description="Helical" evidence="6">
    <location>
        <begin position="743"/>
        <end position="769"/>
    </location>
</feature>
<dbReference type="AlphaFoldDB" id="A0A327WS17"/>
<organism evidence="8 9">
    <name type="scientific">Larkinella arboricola</name>
    <dbReference type="NCBI Taxonomy" id="643671"/>
    <lineage>
        <taxon>Bacteria</taxon>
        <taxon>Pseudomonadati</taxon>
        <taxon>Bacteroidota</taxon>
        <taxon>Cytophagia</taxon>
        <taxon>Cytophagales</taxon>
        <taxon>Spirosomataceae</taxon>
        <taxon>Larkinella</taxon>
    </lineage>
</organism>
<dbReference type="PROSITE" id="PS50156">
    <property type="entry name" value="SSD"/>
    <property type="match status" value="1"/>
</dbReference>
<dbReference type="EMBL" id="QLMC01000005">
    <property type="protein sequence ID" value="RAJ94092.1"/>
    <property type="molecule type" value="Genomic_DNA"/>
</dbReference>
<evidence type="ECO:0000256" key="5">
    <source>
        <dbReference type="ARBA" id="ARBA00023136"/>
    </source>
</evidence>
<accession>A0A327WS17</accession>
<proteinExistence type="predicted"/>
<keyword evidence="4 6" id="KW-1133">Transmembrane helix</keyword>
<gene>
    <name evidence="8" type="ORF">LX87_03976</name>
</gene>
<dbReference type="SUPFAM" id="SSF82866">
    <property type="entry name" value="Multidrug efflux transporter AcrB transmembrane domain"/>
    <property type="match status" value="2"/>
</dbReference>
<evidence type="ECO:0000256" key="1">
    <source>
        <dbReference type="ARBA" id="ARBA00004651"/>
    </source>
</evidence>